<dbReference type="Gene3D" id="3.40.30.120">
    <property type="match status" value="1"/>
</dbReference>
<evidence type="ECO:0000256" key="3">
    <source>
        <dbReference type="ARBA" id="ARBA00023002"/>
    </source>
</evidence>
<dbReference type="EMBL" id="BN001304">
    <property type="protein sequence ID" value="CBF78423.1"/>
    <property type="molecule type" value="Genomic_DNA"/>
</dbReference>
<dbReference type="GO" id="GO:0016709">
    <property type="term" value="F:oxidoreductase activity, acting on paired donors, with incorporation or reduction of molecular oxygen, NAD(P)H as one donor, and incorporation of one atom of oxygen"/>
    <property type="evidence" value="ECO:0007669"/>
    <property type="project" value="UniProtKB-ARBA"/>
</dbReference>
<gene>
    <name evidence="6" type="ORF">ANIA_07415</name>
</gene>
<feature type="region of interest" description="Disordered" evidence="4">
    <location>
        <begin position="401"/>
        <end position="430"/>
    </location>
</feature>
<evidence type="ECO:0000256" key="2">
    <source>
        <dbReference type="ARBA" id="ARBA00022827"/>
    </source>
</evidence>
<keyword evidence="7" id="KW-1185">Reference proteome</keyword>
<dbReference type="AlphaFoldDB" id="Q5AWB5"/>
<dbReference type="Gene3D" id="3.50.50.60">
    <property type="entry name" value="FAD/NAD(P)-binding domain"/>
    <property type="match status" value="1"/>
</dbReference>
<dbReference type="KEGG" id="ani:ANIA_07415"/>
<evidence type="ECO:0000256" key="1">
    <source>
        <dbReference type="ARBA" id="ARBA00022630"/>
    </source>
</evidence>
<dbReference type="Proteomes" id="UP000000560">
    <property type="component" value="Chromosome IV"/>
</dbReference>
<dbReference type="PRINTS" id="PR00420">
    <property type="entry name" value="RNGMNOXGNASE"/>
</dbReference>
<dbReference type="Gene3D" id="3.30.70.2450">
    <property type="match status" value="1"/>
</dbReference>
<dbReference type="GO" id="GO:0016491">
    <property type="term" value="F:oxidoreductase activity"/>
    <property type="evidence" value="ECO:0000318"/>
    <property type="project" value="GO_Central"/>
</dbReference>
<keyword evidence="1" id="KW-0285">Flavoprotein</keyword>
<dbReference type="InterPro" id="IPR036188">
    <property type="entry name" value="FAD/NAD-bd_sf"/>
</dbReference>
<dbReference type="PANTHER" id="PTHR43004">
    <property type="entry name" value="TRK SYSTEM POTASSIUM UPTAKE PROTEIN"/>
    <property type="match status" value="1"/>
</dbReference>
<dbReference type="HOGENOM" id="CLU_009665_14_0_1"/>
<dbReference type="SUPFAM" id="SSF51905">
    <property type="entry name" value="FAD/NAD(P)-binding domain"/>
    <property type="match status" value="1"/>
</dbReference>
<organism evidence="6 7">
    <name type="scientific">Emericella nidulans (strain FGSC A4 / ATCC 38163 / CBS 112.46 / NRRL 194 / M139)</name>
    <name type="common">Aspergillus nidulans</name>
    <dbReference type="NCBI Taxonomy" id="227321"/>
    <lineage>
        <taxon>Eukaryota</taxon>
        <taxon>Fungi</taxon>
        <taxon>Dikarya</taxon>
        <taxon>Ascomycota</taxon>
        <taxon>Pezizomycotina</taxon>
        <taxon>Eurotiomycetes</taxon>
        <taxon>Eurotiomycetidae</taxon>
        <taxon>Eurotiales</taxon>
        <taxon>Aspergillaceae</taxon>
        <taxon>Aspergillus</taxon>
        <taxon>Aspergillus subgen. Nidulantes</taxon>
    </lineage>
</organism>
<evidence type="ECO:0000313" key="7">
    <source>
        <dbReference type="Proteomes" id="UP000000560"/>
    </source>
</evidence>
<sequence length="524" mass="57714">MSPEVAFRGESARLQRGYTYYMYHLSRCPVINSTATAVDSFRGCKASRGGFGYVAHIRVGISRVVDSELLFVMRAHGFNPFAFECLRDIGLEGAVLERATRGAEYLSPPVPQHVSNAAADRVVICRVLDHTTEQTYTIQTKYLFGADGARSYVARALDFKFITKLSGKRACNVFFRADLDHIVQHNNSRRGSRVAGLHCILQPDRSIFPGVVAHLRVVRPSTEWALVCFGPEGRNPLDGMTVNNSPELVKLLHALIGDGSVDIEILAFHPWTVRESVAEEYRYPRENILLGDAAHRHPPAFGLGLNTAFQDAYTLAWKVAYVSEGLAGPELLGSYIHARMWEALGMSASTGDEGARQLARIAEASPEGAASRLKIHEALGETEVELQSLGIAYNQRYDASEEIAGPTPKNGSSDHGDMRTTARPPLVGNPITTTQISTFPGSRLPHARLDIMTGRKVISTHYLASKASFCVFFGVGGEPWREAVVDIGHSTGSRINAYGIGYALDYANIYREWQLKLERKGRIY</sequence>
<reference evidence="7" key="2">
    <citation type="journal article" date="2009" name="Fungal Genet. Biol.">
        <title>The 2008 update of the Aspergillus nidulans genome annotation: a community effort.</title>
        <authorList>
            <person name="Wortman J.R."/>
            <person name="Gilsenan J.M."/>
            <person name="Joardar V."/>
            <person name="Deegan J."/>
            <person name="Clutterbuck J."/>
            <person name="Andersen M.R."/>
            <person name="Archer D."/>
            <person name="Bencina M."/>
            <person name="Braus G."/>
            <person name="Coutinho P."/>
            <person name="von Dohren H."/>
            <person name="Doonan J."/>
            <person name="Driessen A.J."/>
            <person name="Durek P."/>
            <person name="Espeso E."/>
            <person name="Fekete E."/>
            <person name="Flipphi M."/>
            <person name="Estrada C.G."/>
            <person name="Geysens S."/>
            <person name="Goldman G."/>
            <person name="de Groot P.W."/>
            <person name="Hansen K."/>
            <person name="Harris S.D."/>
            <person name="Heinekamp T."/>
            <person name="Helmstaedt K."/>
            <person name="Henrissat B."/>
            <person name="Hofmann G."/>
            <person name="Homan T."/>
            <person name="Horio T."/>
            <person name="Horiuchi H."/>
            <person name="James S."/>
            <person name="Jones M."/>
            <person name="Karaffa L."/>
            <person name="Karanyi Z."/>
            <person name="Kato M."/>
            <person name="Keller N."/>
            <person name="Kelly D.E."/>
            <person name="Kiel J.A."/>
            <person name="Kim J.M."/>
            <person name="van der Klei I.J."/>
            <person name="Klis F.M."/>
            <person name="Kovalchuk A."/>
            <person name="Krasevec N."/>
            <person name="Kubicek C.P."/>
            <person name="Liu B."/>
            <person name="Maccabe A."/>
            <person name="Meyer V."/>
            <person name="Mirabito P."/>
            <person name="Miskei M."/>
            <person name="Mos M."/>
            <person name="Mullins J."/>
            <person name="Nelson D.R."/>
            <person name="Nielsen J."/>
            <person name="Oakley B.R."/>
            <person name="Osmani S.A."/>
            <person name="Pakula T."/>
            <person name="Paszewski A."/>
            <person name="Paulsen I."/>
            <person name="Pilsyk S."/>
            <person name="Pocsi I."/>
            <person name="Punt P.J."/>
            <person name="Ram A.F."/>
            <person name="Ren Q."/>
            <person name="Robellet X."/>
            <person name="Robson G."/>
            <person name="Seiboth B."/>
            <person name="van Solingen P."/>
            <person name="Specht T."/>
            <person name="Sun J."/>
            <person name="Taheri-Talesh N."/>
            <person name="Takeshita N."/>
            <person name="Ussery D."/>
            <person name="vanKuyk P.A."/>
            <person name="Visser H."/>
            <person name="van de Vondervoort P.J."/>
            <person name="de Vries R.P."/>
            <person name="Walton J."/>
            <person name="Xiang X."/>
            <person name="Xiong Y."/>
            <person name="Zeng A.P."/>
            <person name="Brandt B.W."/>
            <person name="Cornell M.J."/>
            <person name="van den Hondel C.A."/>
            <person name="Visser J."/>
            <person name="Oliver S.G."/>
            <person name="Turner G."/>
        </authorList>
    </citation>
    <scope>GENOME REANNOTATION</scope>
    <source>
        <strain evidence="7">FGSC A4 / ATCC 38163 / CBS 112.46 / NRRL 194 / M139</strain>
    </source>
</reference>
<evidence type="ECO:0000259" key="5">
    <source>
        <dbReference type="Pfam" id="PF01494"/>
    </source>
</evidence>
<keyword evidence="3" id="KW-0560">Oxidoreductase</keyword>
<dbReference type="InterPro" id="IPR050641">
    <property type="entry name" value="RIFMO-like"/>
</dbReference>
<dbReference type="PANTHER" id="PTHR43004:SF8">
    <property type="entry name" value="FAD-BINDING DOMAIN-CONTAINING PROTEIN-RELATED"/>
    <property type="match status" value="1"/>
</dbReference>
<dbReference type="Pfam" id="PF01494">
    <property type="entry name" value="FAD_binding_3"/>
    <property type="match status" value="1"/>
</dbReference>
<accession>Q5AWB5</accession>
<protein>
    <recommendedName>
        <fullName evidence="5">FAD-binding domain-containing protein</fullName>
    </recommendedName>
</protein>
<dbReference type="GO" id="GO:0071949">
    <property type="term" value="F:FAD binding"/>
    <property type="evidence" value="ECO:0007669"/>
    <property type="project" value="InterPro"/>
</dbReference>
<keyword evidence="2" id="KW-0274">FAD</keyword>
<evidence type="ECO:0000313" key="6">
    <source>
        <dbReference type="EMBL" id="CBF78423.1"/>
    </source>
</evidence>
<dbReference type="OrthoDB" id="2690153at2759"/>
<dbReference type="InterPro" id="IPR002938">
    <property type="entry name" value="FAD-bd"/>
</dbReference>
<evidence type="ECO:0000256" key="4">
    <source>
        <dbReference type="SAM" id="MobiDB-lite"/>
    </source>
</evidence>
<dbReference type="eggNOG" id="KOG3855">
    <property type="taxonomic scope" value="Eukaryota"/>
</dbReference>
<reference evidence="7" key="1">
    <citation type="journal article" date="2005" name="Nature">
        <title>Sequencing of Aspergillus nidulans and comparative analysis with A. fumigatus and A. oryzae.</title>
        <authorList>
            <person name="Galagan J.E."/>
            <person name="Calvo S.E."/>
            <person name="Cuomo C."/>
            <person name="Ma L.J."/>
            <person name="Wortman J.R."/>
            <person name="Batzoglou S."/>
            <person name="Lee S.I."/>
            <person name="Basturkmen M."/>
            <person name="Spevak C.C."/>
            <person name="Clutterbuck J."/>
            <person name="Kapitonov V."/>
            <person name="Jurka J."/>
            <person name="Scazzocchio C."/>
            <person name="Farman M."/>
            <person name="Butler J."/>
            <person name="Purcell S."/>
            <person name="Harris S."/>
            <person name="Braus G.H."/>
            <person name="Draht O."/>
            <person name="Busch S."/>
            <person name="D'Enfert C."/>
            <person name="Bouchier C."/>
            <person name="Goldman G.H."/>
            <person name="Bell-Pedersen D."/>
            <person name="Griffiths-Jones S."/>
            <person name="Doonan J.H."/>
            <person name="Yu J."/>
            <person name="Vienken K."/>
            <person name="Pain A."/>
            <person name="Freitag M."/>
            <person name="Selker E.U."/>
            <person name="Archer D.B."/>
            <person name="Penalva M.A."/>
            <person name="Oakley B.R."/>
            <person name="Momany M."/>
            <person name="Tanaka T."/>
            <person name="Kumagai T."/>
            <person name="Asai K."/>
            <person name="Machida M."/>
            <person name="Nierman W.C."/>
            <person name="Denning D.W."/>
            <person name="Caddick M."/>
            <person name="Hynes M."/>
            <person name="Paoletti M."/>
            <person name="Fischer R."/>
            <person name="Miller B."/>
            <person name="Dyer P."/>
            <person name="Sachs M.S."/>
            <person name="Osmani S.A."/>
            <person name="Birren B.W."/>
        </authorList>
    </citation>
    <scope>NUCLEOTIDE SEQUENCE [LARGE SCALE GENOMIC DNA]</scope>
    <source>
        <strain evidence="7">FGSC A4 / ATCC 38163 / CBS 112.46 / NRRL 194 / M139</strain>
    </source>
</reference>
<name>Q5AWB5_EMENI</name>
<dbReference type="InParanoid" id="Q5AWB5"/>
<dbReference type="RefSeq" id="XP_680684.1">
    <property type="nucleotide sequence ID" value="XM_675592.1"/>
</dbReference>
<feature type="domain" description="FAD-binding" evidence="5">
    <location>
        <begin position="121"/>
        <end position="339"/>
    </location>
</feature>
<accession>C8VCC7</accession>
<proteinExistence type="predicted"/>
<dbReference type="GeneID" id="2869808"/>